<evidence type="ECO:0000256" key="13">
    <source>
        <dbReference type="ARBA" id="ARBA00023286"/>
    </source>
</evidence>
<dbReference type="PRINTS" id="PR00252">
    <property type="entry name" value="NRIONCHANNEL"/>
</dbReference>
<keyword evidence="10 23" id="KW-0675">Receptor</keyword>
<organism evidence="23 24">
    <name type="scientific">Scophthalmus maximus</name>
    <name type="common">Turbot</name>
    <name type="synonym">Psetta maxima</name>
    <dbReference type="NCBI Taxonomy" id="52904"/>
    <lineage>
        <taxon>Eukaryota</taxon>
        <taxon>Metazoa</taxon>
        <taxon>Chordata</taxon>
        <taxon>Craniata</taxon>
        <taxon>Vertebrata</taxon>
        <taxon>Euteleostomi</taxon>
        <taxon>Actinopterygii</taxon>
        <taxon>Neopterygii</taxon>
        <taxon>Teleostei</taxon>
        <taxon>Neoteleostei</taxon>
        <taxon>Acanthomorphata</taxon>
        <taxon>Carangaria</taxon>
        <taxon>Pleuronectiformes</taxon>
        <taxon>Pleuronectoidei</taxon>
        <taxon>Scophthalmidae</taxon>
        <taxon>Scophthalmus</taxon>
    </lineage>
</organism>
<dbReference type="InterPro" id="IPR006202">
    <property type="entry name" value="Neur_chan_lig-bd"/>
</dbReference>
<keyword evidence="4 20" id="KW-0732">Signal</keyword>
<dbReference type="InterPro" id="IPR049944">
    <property type="entry name" value="LGIC_TM_5-HT3"/>
</dbReference>
<evidence type="ECO:0000256" key="14">
    <source>
        <dbReference type="ARBA" id="ARBA00023303"/>
    </source>
</evidence>
<evidence type="ECO:0000313" key="23">
    <source>
        <dbReference type="EMBL" id="AWP17969.1"/>
    </source>
</evidence>
<feature type="domain" description="Neurotransmitter-gated ion-channel ligand-binding" evidence="21">
    <location>
        <begin position="42"/>
        <end position="235"/>
    </location>
</feature>
<keyword evidence="14 20" id="KW-0407">Ion channel</keyword>
<dbReference type="PROSITE" id="PS00236">
    <property type="entry name" value="NEUROTR_ION_CHANNEL"/>
    <property type="match status" value="2"/>
</dbReference>
<evidence type="ECO:0000256" key="12">
    <source>
        <dbReference type="ARBA" id="ARBA00023257"/>
    </source>
</evidence>
<evidence type="ECO:0000256" key="3">
    <source>
        <dbReference type="ARBA" id="ARBA00022692"/>
    </source>
</evidence>
<evidence type="ECO:0000313" key="24">
    <source>
        <dbReference type="Proteomes" id="UP000246464"/>
    </source>
</evidence>
<keyword evidence="9" id="KW-1015">Disulfide bond</keyword>
<evidence type="ECO:0000256" key="15">
    <source>
        <dbReference type="ARBA" id="ARBA00034104"/>
    </source>
</evidence>
<keyword evidence="7 20" id="KW-0406">Ion transport</keyword>
<dbReference type="EMBL" id="CP026260">
    <property type="protein sequence ID" value="AWP17969.1"/>
    <property type="molecule type" value="Genomic_DNA"/>
</dbReference>
<dbReference type="Gene3D" id="2.70.170.10">
    <property type="entry name" value="Neurotransmitter-gated ion-channel ligand-binding domain"/>
    <property type="match status" value="2"/>
</dbReference>
<comment type="similarity">
    <text evidence="20">Belongs to the ligand-gated ion channel (TC 1.A.9) family.</text>
</comment>
<keyword evidence="2" id="KW-1003">Cell membrane</keyword>
<dbReference type="GO" id="GO:0004888">
    <property type="term" value="F:transmembrane signaling receptor activity"/>
    <property type="evidence" value="ECO:0007669"/>
    <property type="project" value="InterPro"/>
</dbReference>
<comment type="catalytic activity">
    <reaction evidence="17">
        <text>Na(+)(in) = Na(+)(out)</text>
        <dbReference type="Rhea" id="RHEA:34963"/>
        <dbReference type="ChEBI" id="CHEBI:29101"/>
    </reaction>
</comment>
<keyword evidence="8 20" id="KW-0472">Membrane</keyword>
<comment type="subcellular location">
    <subcellularLocation>
        <location evidence="15">Postsynaptic cell membrane</location>
        <topology evidence="15">Multi-pass membrane protein</topology>
    </subcellularLocation>
</comment>
<feature type="domain" description="Neurotransmitter-gated ion-channel ligand-binding" evidence="21">
    <location>
        <begin position="491"/>
        <end position="685"/>
    </location>
</feature>
<keyword evidence="5 20" id="KW-1133">Transmembrane helix</keyword>
<keyword evidence="1 20" id="KW-0813">Transport</keyword>
<comment type="catalytic activity">
    <reaction evidence="18">
        <text>Ca(2+)(in) = Ca(2+)(out)</text>
        <dbReference type="Rhea" id="RHEA:29671"/>
        <dbReference type="ChEBI" id="CHEBI:29108"/>
    </reaction>
</comment>
<evidence type="ECO:0000256" key="10">
    <source>
        <dbReference type="ARBA" id="ARBA00023170"/>
    </source>
</evidence>
<keyword evidence="3 20" id="KW-0812">Transmembrane</keyword>
<dbReference type="Pfam" id="PF02932">
    <property type="entry name" value="Neur_chan_memb"/>
    <property type="match status" value="1"/>
</dbReference>
<keyword evidence="11" id="KW-0325">Glycoprotein</keyword>
<dbReference type="GO" id="GO:0045211">
    <property type="term" value="C:postsynaptic membrane"/>
    <property type="evidence" value="ECO:0007669"/>
    <property type="project" value="UniProtKB-SubCell"/>
</dbReference>
<dbReference type="InterPro" id="IPR018000">
    <property type="entry name" value="Neurotransmitter_ion_chnl_CS"/>
</dbReference>
<feature type="transmembrane region" description="Helical" evidence="20">
    <location>
        <begin position="687"/>
        <end position="710"/>
    </location>
</feature>
<dbReference type="InterPro" id="IPR036734">
    <property type="entry name" value="Neur_chan_lig-bd_sf"/>
</dbReference>
<accession>A0A2U9CQ49</accession>
<reference evidence="23 24" key="1">
    <citation type="submission" date="2017-12" db="EMBL/GenBank/DDBJ databases">
        <title>Integrating genomic resources of turbot (Scophthalmus maximus) in depth evaluation of genetic and physical mapping variation across individuals.</title>
        <authorList>
            <person name="Martinez P."/>
        </authorList>
    </citation>
    <scope>NUCLEOTIDE SEQUENCE [LARGE SCALE GENOMIC DNA]</scope>
</reference>
<dbReference type="Gene3D" id="1.20.58.390">
    <property type="entry name" value="Neurotransmitter-gated ion-channel transmembrane domain"/>
    <property type="match status" value="1"/>
</dbReference>
<evidence type="ECO:0000256" key="16">
    <source>
        <dbReference type="ARBA" id="ARBA00034430"/>
    </source>
</evidence>
<dbReference type="InterPro" id="IPR006201">
    <property type="entry name" value="Neur_channel"/>
</dbReference>
<dbReference type="FunFam" id="1.20.58.390:FF:000103">
    <property type="entry name" value="Si:ch211-256e16.10"/>
    <property type="match status" value="1"/>
</dbReference>
<evidence type="ECO:0000256" key="20">
    <source>
        <dbReference type="RuleBase" id="RU000687"/>
    </source>
</evidence>
<evidence type="ECO:0000256" key="18">
    <source>
        <dbReference type="ARBA" id="ARBA00036634"/>
    </source>
</evidence>
<evidence type="ECO:0000256" key="19">
    <source>
        <dbReference type="ARBA" id="ARBA00037540"/>
    </source>
</evidence>
<feature type="transmembrane region" description="Helical" evidence="20">
    <location>
        <begin position="297"/>
        <end position="324"/>
    </location>
</feature>
<name>A0A2U9CQ49_SCOMX</name>
<dbReference type="Proteomes" id="UP000246464">
    <property type="component" value="Chromosome 18"/>
</dbReference>
<dbReference type="InterPro" id="IPR006029">
    <property type="entry name" value="Neurotrans-gated_channel_TM"/>
</dbReference>
<comment type="function">
    <text evidence="19">Forms serotonin (5-hydroxytryptamine/5-HT3)-activated cation-selective channel complexes, which when activated cause fast, depolarizing responses in neurons.</text>
</comment>
<dbReference type="PANTHER" id="PTHR18945">
    <property type="entry name" value="NEUROTRANSMITTER GATED ION CHANNEL"/>
    <property type="match status" value="1"/>
</dbReference>
<feature type="chain" id="PRO_5022259861" evidence="20">
    <location>
        <begin position="19"/>
        <end position="726"/>
    </location>
</feature>
<proteinExistence type="inferred from homology"/>
<feature type="signal peptide" evidence="20">
    <location>
        <begin position="1"/>
        <end position="18"/>
    </location>
</feature>
<dbReference type="InterPro" id="IPR038050">
    <property type="entry name" value="Neuro_actylchol_rec"/>
</dbReference>
<evidence type="ECO:0000259" key="22">
    <source>
        <dbReference type="Pfam" id="PF02932"/>
    </source>
</evidence>
<protein>
    <submittedName>
        <fullName evidence="23">Putative 5-hydroxytryptamine receptor 3A-like</fullName>
    </submittedName>
</protein>
<evidence type="ECO:0000256" key="7">
    <source>
        <dbReference type="ARBA" id="ARBA00023065"/>
    </source>
</evidence>
<evidence type="ECO:0000256" key="11">
    <source>
        <dbReference type="ARBA" id="ARBA00023180"/>
    </source>
</evidence>
<feature type="transmembrane region" description="Helical" evidence="20">
    <location>
        <begin position="237"/>
        <end position="256"/>
    </location>
</feature>
<evidence type="ECO:0000256" key="6">
    <source>
        <dbReference type="ARBA" id="ARBA00023018"/>
    </source>
</evidence>
<evidence type="ECO:0000256" key="9">
    <source>
        <dbReference type="ARBA" id="ARBA00023157"/>
    </source>
</evidence>
<evidence type="ECO:0000256" key="5">
    <source>
        <dbReference type="ARBA" id="ARBA00022989"/>
    </source>
</evidence>
<evidence type="ECO:0000256" key="17">
    <source>
        <dbReference type="ARBA" id="ARBA00036239"/>
    </source>
</evidence>
<dbReference type="GO" id="GO:0005230">
    <property type="term" value="F:extracellular ligand-gated monoatomic ion channel activity"/>
    <property type="evidence" value="ECO:0007669"/>
    <property type="project" value="InterPro"/>
</dbReference>
<dbReference type="SUPFAM" id="SSF90112">
    <property type="entry name" value="Neurotransmitter-gated ion-channel transmembrane pore"/>
    <property type="match status" value="1"/>
</dbReference>
<evidence type="ECO:0000256" key="4">
    <source>
        <dbReference type="ARBA" id="ARBA00022729"/>
    </source>
</evidence>
<evidence type="ECO:0000259" key="21">
    <source>
        <dbReference type="Pfam" id="PF02931"/>
    </source>
</evidence>
<feature type="domain" description="Neurotransmitter-gated ion-channel transmembrane" evidence="22">
    <location>
        <begin position="244"/>
        <end position="368"/>
    </location>
</feature>
<keyword evidence="12" id="KW-0628">Postsynaptic cell membrane</keyword>
<keyword evidence="13" id="KW-1071">Ligand-gated ion channel</keyword>
<dbReference type="CDD" id="cd19063">
    <property type="entry name" value="LGIC_TM_5-HT3"/>
    <property type="match status" value="1"/>
</dbReference>
<dbReference type="AlphaFoldDB" id="A0A2U9CQ49"/>
<feature type="transmembrane region" description="Helical" evidence="20">
    <location>
        <begin position="268"/>
        <end position="285"/>
    </location>
</feature>
<keyword evidence="6" id="KW-0770">Synapse</keyword>
<dbReference type="STRING" id="52904.ENSSMAP00000009688"/>
<comment type="catalytic activity">
    <reaction evidence="16">
        <text>K(+)(in) = K(+)(out)</text>
        <dbReference type="Rhea" id="RHEA:29463"/>
        <dbReference type="ChEBI" id="CHEBI:29103"/>
    </reaction>
</comment>
<evidence type="ECO:0000256" key="2">
    <source>
        <dbReference type="ARBA" id="ARBA00022475"/>
    </source>
</evidence>
<dbReference type="SUPFAM" id="SSF63712">
    <property type="entry name" value="Nicotinic receptor ligand binding domain-like"/>
    <property type="match status" value="2"/>
</dbReference>
<evidence type="ECO:0000256" key="1">
    <source>
        <dbReference type="ARBA" id="ARBA00022448"/>
    </source>
</evidence>
<sequence>MLLVGFFSLLLLADGATSEGNCTYQDILNHLHFKDDYSPFYMSRPVKDHKSATVVNLDLRIYAILQVKEKEQIFVPYVWITMWWKNDYTSWDPEEFCGIEFMSIPTGLMWKPDVTVVEMTERDKVAPSPYLTITHRGNIEITNDQVLTSTCRMQVYKFPFDIQSCHLTFKSFIHTDKEIKLLPYLDSSNATKDSSEVMRIQSEWLFINMAVTSKTADLYGFNQSLVVYTINMKRRSALYIVNFILPILFLLCLDLASFLVSDSGGEKLGFKVTVLLAVTVMQLILNEILPSSSNRIPLIAVYCIGVFTLMMLSLLETVLVMHLIGKDSAPRDKETEKDRNQFNKLIHLTCYRDVFPGESPTEVLPVAKKDSTSRLREESTVSDELREVMKTLTLLLDSRKEEQAPGYWTGVAQKINKAFSIFYCEHRDDREEQFLLLTSHTLGVVAAPESMLLVGFLSLLVLAGGATCEANCSYQDVLNHLKLTKDINLFHMIRPVRDPRSTTEVHLSLLLYAILEVKEKDQKFVPYVWITMWWKNDHIGWNPDEFCGIQSVSIPNELLWKPDLTIEEMTEIDKAPPSPYLTITSEGNVTLMNDQVLTSTCRMQIYKFPFDTQSCNLTIKSFIHSDNEIKLLQYSNSSEATEDSRGVMRIQSEWLFINMTVTSITVNYYSFNQTFVIYTINMKRRSALYIVNFILPILFLLCLDLASFLVSDSGGEKLGFKDPTHR</sequence>
<dbReference type="FunFam" id="2.70.170.10:FF:000017">
    <property type="entry name" value="5-hydroxytryptamine receptor 3A"/>
    <property type="match status" value="2"/>
</dbReference>
<dbReference type="Pfam" id="PF02931">
    <property type="entry name" value="Neur_chan_LBD"/>
    <property type="match status" value="2"/>
</dbReference>
<dbReference type="InterPro" id="IPR036719">
    <property type="entry name" value="Neuro-gated_channel_TM_sf"/>
</dbReference>
<evidence type="ECO:0000256" key="8">
    <source>
        <dbReference type="ARBA" id="ARBA00023136"/>
    </source>
</evidence>
<gene>
    <name evidence="23" type="ORF">SMAX5B_017470</name>
</gene>
<keyword evidence="24" id="KW-1185">Reference proteome</keyword>